<organism evidence="9 10">
    <name type="scientific">candidate division CSSED10-310 bacterium</name>
    <dbReference type="NCBI Taxonomy" id="2855610"/>
    <lineage>
        <taxon>Bacteria</taxon>
        <taxon>Bacteria division CSSED10-310</taxon>
    </lineage>
</organism>
<dbReference type="SUPFAM" id="SSF53850">
    <property type="entry name" value="Periplasmic binding protein-like II"/>
    <property type="match status" value="1"/>
</dbReference>
<dbReference type="InterPro" id="IPR022419">
    <property type="entry name" value="Porphobilin_deaminase_cofac_BS"/>
</dbReference>
<keyword evidence="3 6" id="KW-0808">Transferase</keyword>
<dbReference type="PANTHER" id="PTHR11557">
    <property type="entry name" value="PORPHOBILINOGEN DEAMINASE"/>
    <property type="match status" value="1"/>
</dbReference>
<keyword evidence="4 6" id="KW-0627">Porphyrin biosynthesis</keyword>
<evidence type="ECO:0000313" key="10">
    <source>
        <dbReference type="Proteomes" id="UP001594351"/>
    </source>
</evidence>
<proteinExistence type="inferred from homology"/>
<evidence type="ECO:0000259" key="8">
    <source>
        <dbReference type="Pfam" id="PF03900"/>
    </source>
</evidence>
<dbReference type="Pfam" id="PF01379">
    <property type="entry name" value="Porphobil_deam"/>
    <property type="match status" value="1"/>
</dbReference>
<dbReference type="EMBL" id="JBHPBY010000079">
    <property type="protein sequence ID" value="MFC1850149.1"/>
    <property type="molecule type" value="Genomic_DNA"/>
</dbReference>
<dbReference type="EC" id="2.5.1.61" evidence="6"/>
<feature type="modified residue" description="S-(dipyrrolylmethanemethyl)cysteine" evidence="6">
    <location>
        <position position="241"/>
    </location>
</feature>
<comment type="catalytic activity">
    <reaction evidence="5 6">
        <text>4 porphobilinogen + H2O = hydroxymethylbilane + 4 NH4(+)</text>
        <dbReference type="Rhea" id="RHEA:13185"/>
        <dbReference type="ChEBI" id="CHEBI:15377"/>
        <dbReference type="ChEBI" id="CHEBI:28938"/>
        <dbReference type="ChEBI" id="CHEBI:57845"/>
        <dbReference type="ChEBI" id="CHEBI:58126"/>
        <dbReference type="EC" id="2.5.1.61"/>
    </reaction>
</comment>
<dbReference type="InterPro" id="IPR022417">
    <property type="entry name" value="Porphobilin_deaminase_N"/>
</dbReference>
<dbReference type="SUPFAM" id="SSF54782">
    <property type="entry name" value="Porphobilinogen deaminase (hydroxymethylbilane synthase), C-terminal domain"/>
    <property type="match status" value="1"/>
</dbReference>
<dbReference type="InterPro" id="IPR036803">
    <property type="entry name" value="Porphobilinogen_deaminase_C_sf"/>
</dbReference>
<dbReference type="Gene3D" id="3.40.190.10">
    <property type="entry name" value="Periplasmic binding protein-like II"/>
    <property type="match status" value="2"/>
</dbReference>
<dbReference type="PANTHER" id="PTHR11557:SF0">
    <property type="entry name" value="PORPHOBILINOGEN DEAMINASE"/>
    <property type="match status" value="1"/>
</dbReference>
<name>A0ABV6YVC1_UNCC1</name>
<gene>
    <name evidence="6 9" type="primary">hemC</name>
    <name evidence="9" type="ORF">ACFL27_08165</name>
</gene>
<evidence type="ECO:0000256" key="2">
    <source>
        <dbReference type="ARBA" id="ARBA00005638"/>
    </source>
</evidence>
<evidence type="ECO:0000259" key="7">
    <source>
        <dbReference type="Pfam" id="PF01379"/>
    </source>
</evidence>
<comment type="function">
    <text evidence="1 6">Tetrapolymerization of the monopyrrole PBG into the hydroxymethylbilane pre-uroporphyrinogen in several discrete steps.</text>
</comment>
<comment type="caution">
    <text evidence="9">The sequence shown here is derived from an EMBL/GenBank/DDBJ whole genome shotgun (WGS) entry which is preliminary data.</text>
</comment>
<evidence type="ECO:0000256" key="4">
    <source>
        <dbReference type="ARBA" id="ARBA00023244"/>
    </source>
</evidence>
<keyword evidence="10" id="KW-1185">Reference proteome</keyword>
<comment type="miscellaneous">
    <text evidence="6">The porphobilinogen subunits are added to the dipyrromethane group.</text>
</comment>
<accession>A0ABV6YVC1</accession>
<evidence type="ECO:0000256" key="5">
    <source>
        <dbReference type="ARBA" id="ARBA00048169"/>
    </source>
</evidence>
<evidence type="ECO:0000313" key="9">
    <source>
        <dbReference type="EMBL" id="MFC1850149.1"/>
    </source>
</evidence>
<dbReference type="Pfam" id="PF03900">
    <property type="entry name" value="Porphobil_deamC"/>
    <property type="match status" value="1"/>
</dbReference>
<comment type="subunit">
    <text evidence="6">Monomer.</text>
</comment>
<dbReference type="NCBIfam" id="TIGR00212">
    <property type="entry name" value="hemC"/>
    <property type="match status" value="1"/>
</dbReference>
<dbReference type="HAMAP" id="MF_00260">
    <property type="entry name" value="Porphobil_deam"/>
    <property type="match status" value="1"/>
</dbReference>
<protein>
    <recommendedName>
        <fullName evidence="6">Porphobilinogen deaminase</fullName>
        <shortName evidence="6">PBG</shortName>
        <ecNumber evidence="6">2.5.1.61</ecNumber>
    </recommendedName>
    <alternativeName>
        <fullName evidence="6">Hydroxymethylbilane synthase</fullName>
        <shortName evidence="6">HMBS</shortName>
    </alternativeName>
    <alternativeName>
        <fullName evidence="6">Pre-uroporphyrinogen synthase</fullName>
    </alternativeName>
</protein>
<dbReference type="PROSITE" id="PS00533">
    <property type="entry name" value="PORPHOBILINOGEN_DEAM"/>
    <property type="match status" value="1"/>
</dbReference>
<dbReference type="CDD" id="cd13646">
    <property type="entry name" value="PBP2_EcHMBS_like"/>
    <property type="match status" value="1"/>
</dbReference>
<feature type="domain" description="Porphobilinogen deaminase N-terminal" evidence="7">
    <location>
        <begin position="5"/>
        <end position="211"/>
    </location>
</feature>
<evidence type="ECO:0000256" key="1">
    <source>
        <dbReference type="ARBA" id="ARBA00002869"/>
    </source>
</evidence>
<reference evidence="9 10" key="1">
    <citation type="submission" date="2024-09" db="EMBL/GenBank/DDBJ databases">
        <title>Laminarin stimulates single cell rates of sulfate reduction while oxygen inhibits transcriptomic activity in coastal marine sediment.</title>
        <authorList>
            <person name="Lindsay M."/>
            <person name="Orcutt B."/>
            <person name="Emerson D."/>
            <person name="Stepanauskas R."/>
            <person name="D'Angelo T."/>
        </authorList>
    </citation>
    <scope>NUCLEOTIDE SEQUENCE [LARGE SCALE GENOMIC DNA]</scope>
    <source>
        <strain evidence="9">SAG AM-311-K15</strain>
    </source>
</reference>
<evidence type="ECO:0000256" key="6">
    <source>
        <dbReference type="HAMAP-Rule" id="MF_00260"/>
    </source>
</evidence>
<comment type="cofactor">
    <cofactor evidence="6">
        <name>dipyrromethane</name>
        <dbReference type="ChEBI" id="CHEBI:60342"/>
    </cofactor>
    <text evidence="6">Binds 1 dipyrromethane group covalently.</text>
</comment>
<dbReference type="PIRSF" id="PIRSF001438">
    <property type="entry name" value="4pyrrol_synth_OHMeBilane_synth"/>
    <property type="match status" value="1"/>
</dbReference>
<dbReference type="Gene3D" id="3.30.160.40">
    <property type="entry name" value="Porphobilinogen deaminase, C-terminal domain"/>
    <property type="match status" value="1"/>
</dbReference>
<dbReference type="InterPro" id="IPR000860">
    <property type="entry name" value="HemC"/>
</dbReference>
<dbReference type="InterPro" id="IPR022418">
    <property type="entry name" value="Porphobilinogen_deaminase_C"/>
</dbReference>
<sequence>MSIRLTLGTRGSKLALWQANWVRDNLSSMFPGSEIMIKIVKTKGDKVLDCPLSQIGSRGVFVKELEEAILRNEVDVAIHSAKDIPSELPADLSLLAFSPREDPRDVLVSKKGLPLEKLPDRAIIGTSSLRRICQLKLLRPDINFVDLRGNLDTRLAKLHQGNMDAITVAAAGIIRLGFTEQVTEFFRPDVVIPAVGQGAIAIEGKESRPDLRQIFARITDEESTIRVTAERSFLSRLEAGCQVPIAAHAILTNQSLSLHALMSNLSGTKVIMDSMTAPSHQAARLGLSLAEKLLTAGGDEILQEIRDSARENLF</sequence>
<comment type="similarity">
    <text evidence="2 6">Belongs to the HMBS family.</text>
</comment>
<evidence type="ECO:0000256" key="3">
    <source>
        <dbReference type="ARBA" id="ARBA00022679"/>
    </source>
</evidence>
<dbReference type="PRINTS" id="PR00151">
    <property type="entry name" value="PORPHBDMNASE"/>
</dbReference>
<dbReference type="GO" id="GO:0004418">
    <property type="term" value="F:hydroxymethylbilane synthase activity"/>
    <property type="evidence" value="ECO:0007669"/>
    <property type="project" value="UniProtKB-EC"/>
</dbReference>
<dbReference type="Proteomes" id="UP001594351">
    <property type="component" value="Unassembled WGS sequence"/>
</dbReference>
<feature type="domain" description="Porphobilinogen deaminase C-terminal" evidence="8">
    <location>
        <begin position="225"/>
        <end position="294"/>
    </location>
</feature>